<evidence type="ECO:0000313" key="1">
    <source>
        <dbReference type="EMBL" id="VAW31730.1"/>
    </source>
</evidence>
<dbReference type="EMBL" id="UOEU01000279">
    <property type="protein sequence ID" value="VAW31730.1"/>
    <property type="molecule type" value="Genomic_DNA"/>
</dbReference>
<dbReference type="AlphaFoldDB" id="A0A3B0URI2"/>
<accession>A0A3B0URI2</accession>
<sequence>MIAGEDSLFTQIRCRHGEKLKTL</sequence>
<proteinExistence type="predicted"/>
<reference evidence="1" key="1">
    <citation type="submission" date="2018-06" db="EMBL/GenBank/DDBJ databases">
        <authorList>
            <person name="Zhirakovskaya E."/>
        </authorList>
    </citation>
    <scope>NUCLEOTIDE SEQUENCE</scope>
</reference>
<protein>
    <submittedName>
        <fullName evidence="1">Uncharacterized protein</fullName>
    </submittedName>
</protein>
<organism evidence="1">
    <name type="scientific">hydrothermal vent metagenome</name>
    <dbReference type="NCBI Taxonomy" id="652676"/>
    <lineage>
        <taxon>unclassified sequences</taxon>
        <taxon>metagenomes</taxon>
        <taxon>ecological metagenomes</taxon>
    </lineage>
</organism>
<gene>
    <name evidence="1" type="ORF">MNBD_CHLOROFLEXI01-737</name>
</gene>
<name>A0A3B0URI2_9ZZZZ</name>
<feature type="non-terminal residue" evidence="1">
    <location>
        <position position="23"/>
    </location>
</feature>